<dbReference type="EMBL" id="CP147920">
    <property type="protein sequence ID" value="XAU14028.1"/>
    <property type="molecule type" value="Genomic_DNA"/>
</dbReference>
<evidence type="ECO:0000256" key="3">
    <source>
        <dbReference type="ARBA" id="ARBA00022692"/>
    </source>
</evidence>
<evidence type="ECO:0000256" key="4">
    <source>
        <dbReference type="ARBA" id="ARBA00022989"/>
    </source>
</evidence>
<dbReference type="Proteomes" id="UP001447842">
    <property type="component" value="Chromosome"/>
</dbReference>
<feature type="transmembrane region" description="Helical" evidence="6">
    <location>
        <begin position="25"/>
        <end position="44"/>
    </location>
</feature>
<keyword evidence="2" id="KW-1003">Cell membrane</keyword>
<name>A0ABZ3H663_9BACT</name>
<keyword evidence="3 6" id="KW-0812">Transmembrane</keyword>
<dbReference type="PANTHER" id="PTHR33931:SF2">
    <property type="entry name" value="HOLIN-LIKE PROTEIN CIDA"/>
    <property type="match status" value="1"/>
</dbReference>
<keyword evidence="8" id="KW-1185">Reference proteome</keyword>
<organism evidence="7 8">
    <name type="scientific">Sulfurimonas diazotrophicus</name>
    <dbReference type="NCBI Taxonomy" id="3131939"/>
    <lineage>
        <taxon>Bacteria</taxon>
        <taxon>Pseudomonadati</taxon>
        <taxon>Campylobacterota</taxon>
        <taxon>Epsilonproteobacteria</taxon>
        <taxon>Campylobacterales</taxon>
        <taxon>Sulfurimonadaceae</taxon>
        <taxon>Sulfurimonas</taxon>
    </lineage>
</organism>
<dbReference type="PANTHER" id="PTHR33931">
    <property type="entry name" value="HOLIN-LIKE PROTEIN CIDA-RELATED"/>
    <property type="match status" value="1"/>
</dbReference>
<evidence type="ECO:0000313" key="7">
    <source>
        <dbReference type="EMBL" id="XAU14028.1"/>
    </source>
</evidence>
<evidence type="ECO:0000313" key="8">
    <source>
        <dbReference type="Proteomes" id="UP001447842"/>
    </source>
</evidence>
<feature type="transmembrane region" description="Helical" evidence="6">
    <location>
        <begin position="82"/>
        <end position="103"/>
    </location>
</feature>
<dbReference type="RefSeq" id="WP_345971859.1">
    <property type="nucleotide sequence ID" value="NZ_CP147920.1"/>
</dbReference>
<keyword evidence="5 6" id="KW-0472">Membrane</keyword>
<dbReference type="Pfam" id="PF03788">
    <property type="entry name" value="LrgA"/>
    <property type="match status" value="1"/>
</dbReference>
<evidence type="ECO:0000256" key="1">
    <source>
        <dbReference type="ARBA" id="ARBA00004651"/>
    </source>
</evidence>
<evidence type="ECO:0000256" key="2">
    <source>
        <dbReference type="ARBA" id="ARBA00022475"/>
    </source>
</evidence>
<evidence type="ECO:0000256" key="6">
    <source>
        <dbReference type="SAM" id="Phobius"/>
    </source>
</evidence>
<gene>
    <name evidence="7" type="ORF">WCY31_07130</name>
</gene>
<comment type="subcellular location">
    <subcellularLocation>
        <location evidence="1">Cell membrane</location>
        <topology evidence="1">Multi-pass membrane protein</topology>
    </subcellularLocation>
</comment>
<feature type="transmembrane region" description="Helical" evidence="6">
    <location>
        <begin position="56"/>
        <end position="76"/>
    </location>
</feature>
<accession>A0ABZ3H663</accession>
<proteinExistence type="predicted"/>
<dbReference type="InterPro" id="IPR005538">
    <property type="entry name" value="LrgA/CidA"/>
</dbReference>
<keyword evidence="4 6" id="KW-1133">Transmembrane helix</keyword>
<protein>
    <submittedName>
        <fullName evidence="7">CidA/LrgA family protein</fullName>
    </submittedName>
</protein>
<reference evidence="7 8" key="1">
    <citation type="submission" date="2024-03" db="EMBL/GenBank/DDBJ databases">
        <title>Sulfurimonas sp. HSL3-1.</title>
        <authorList>
            <person name="Wang S."/>
        </authorList>
    </citation>
    <scope>NUCLEOTIDE SEQUENCE [LARGE SCALE GENOMIC DNA]</scope>
    <source>
        <strain evidence="7 8">HSL3-1</strain>
    </source>
</reference>
<sequence>MLNGIALLLFCQLCGEALVRLFGWPVPGPVIGMLLLFLWLRYRGRSSHDLDLTADGLLKYLALLFVPAGVGVMVYFDALGGTWLKLGVTLLASAVITLVVTGWTMQWLLRRQKSEYTDGL</sequence>
<evidence type="ECO:0000256" key="5">
    <source>
        <dbReference type="ARBA" id="ARBA00023136"/>
    </source>
</evidence>